<evidence type="ECO:0000259" key="2">
    <source>
        <dbReference type="Pfam" id="PF20152"/>
    </source>
</evidence>
<feature type="transmembrane region" description="Helical" evidence="1">
    <location>
        <begin position="241"/>
        <end position="261"/>
    </location>
</feature>
<dbReference type="InterPro" id="IPR045339">
    <property type="entry name" value="DUF6534"/>
</dbReference>
<evidence type="ECO:0000256" key="1">
    <source>
        <dbReference type="SAM" id="Phobius"/>
    </source>
</evidence>
<keyword evidence="1" id="KW-0812">Transmembrane</keyword>
<feature type="transmembrane region" description="Helical" evidence="1">
    <location>
        <begin position="122"/>
        <end position="147"/>
    </location>
</feature>
<dbReference type="Proteomes" id="UP001497453">
    <property type="component" value="Chromosome 3"/>
</dbReference>
<accession>A0ABP1D784</accession>
<feature type="transmembrane region" description="Helical" evidence="1">
    <location>
        <begin position="90"/>
        <end position="110"/>
    </location>
</feature>
<feature type="transmembrane region" description="Helical" evidence="1">
    <location>
        <begin position="17"/>
        <end position="36"/>
    </location>
</feature>
<name>A0ABP1D784_9APHY</name>
<dbReference type="Pfam" id="PF20152">
    <property type="entry name" value="DUF6534"/>
    <property type="match status" value="1"/>
</dbReference>
<proteinExistence type="predicted"/>
<keyword evidence="1" id="KW-0472">Membrane</keyword>
<keyword evidence="4" id="KW-1185">Reference proteome</keyword>
<reference evidence="4" key="1">
    <citation type="submission" date="2024-04" db="EMBL/GenBank/DDBJ databases">
        <authorList>
            <person name="Shaw F."/>
            <person name="Minotto A."/>
        </authorList>
    </citation>
    <scope>NUCLEOTIDE SEQUENCE [LARGE SCALE GENOMIC DNA]</scope>
</reference>
<evidence type="ECO:0000313" key="3">
    <source>
        <dbReference type="EMBL" id="CAL1703728.1"/>
    </source>
</evidence>
<sequence>MDEARIRLSPGRLLNGFLAELLLAGILYGVITMQFYMYTARCGHDRRYIRTIVMVLWLLETIHTGLIVRVTYYYTVVAIEDPSVLLQIDWSVGLVLWAEICIVALVQSFYIRRIWILSEGWVLLTAIATFLFVSRIGFLSLSAYHMFRYPTWAAFQENAHSNVRPLADYLGVALSVAVDFVVASSMIYYLRHAMSSQEGRTSKMNGVLYSLMAYSLHSGLATTGVSLAIALTYAFLKGSLVYAGLAAIVSKLYTNSLLGMLNAREALRSRISGTAVEINADALERC</sequence>
<keyword evidence="1" id="KW-1133">Transmembrane helix</keyword>
<feature type="transmembrane region" description="Helical" evidence="1">
    <location>
        <begin position="211"/>
        <end position="235"/>
    </location>
</feature>
<evidence type="ECO:0000313" key="4">
    <source>
        <dbReference type="Proteomes" id="UP001497453"/>
    </source>
</evidence>
<feature type="transmembrane region" description="Helical" evidence="1">
    <location>
        <begin position="48"/>
        <end position="70"/>
    </location>
</feature>
<protein>
    <recommendedName>
        <fullName evidence="2">DUF6534 domain-containing protein</fullName>
    </recommendedName>
</protein>
<feature type="transmembrane region" description="Helical" evidence="1">
    <location>
        <begin position="167"/>
        <end position="190"/>
    </location>
</feature>
<dbReference type="PANTHER" id="PTHR40465">
    <property type="entry name" value="CHROMOSOME 1, WHOLE GENOME SHOTGUN SEQUENCE"/>
    <property type="match status" value="1"/>
</dbReference>
<organism evidence="3 4">
    <name type="scientific">Somion occarium</name>
    <dbReference type="NCBI Taxonomy" id="3059160"/>
    <lineage>
        <taxon>Eukaryota</taxon>
        <taxon>Fungi</taxon>
        <taxon>Dikarya</taxon>
        <taxon>Basidiomycota</taxon>
        <taxon>Agaricomycotina</taxon>
        <taxon>Agaricomycetes</taxon>
        <taxon>Polyporales</taxon>
        <taxon>Cerrenaceae</taxon>
        <taxon>Somion</taxon>
    </lineage>
</organism>
<gene>
    <name evidence="3" type="ORF">GFSPODELE1_LOCUS4698</name>
</gene>
<dbReference type="PANTHER" id="PTHR40465:SF1">
    <property type="entry name" value="DUF6534 DOMAIN-CONTAINING PROTEIN"/>
    <property type="match status" value="1"/>
</dbReference>
<feature type="domain" description="DUF6534" evidence="2">
    <location>
        <begin position="175"/>
        <end position="265"/>
    </location>
</feature>
<dbReference type="EMBL" id="OZ037946">
    <property type="protein sequence ID" value="CAL1703728.1"/>
    <property type="molecule type" value="Genomic_DNA"/>
</dbReference>